<keyword evidence="3" id="KW-1185">Reference proteome</keyword>
<feature type="compositionally biased region" description="Basic residues" evidence="1">
    <location>
        <begin position="131"/>
        <end position="147"/>
    </location>
</feature>
<organism evidence="2 3">
    <name type="scientific">Cotesia glomerata</name>
    <name type="common">Lepidopteran parasitic wasp</name>
    <name type="synonym">Apanteles glomeratus</name>
    <dbReference type="NCBI Taxonomy" id="32391"/>
    <lineage>
        <taxon>Eukaryota</taxon>
        <taxon>Metazoa</taxon>
        <taxon>Ecdysozoa</taxon>
        <taxon>Arthropoda</taxon>
        <taxon>Hexapoda</taxon>
        <taxon>Insecta</taxon>
        <taxon>Pterygota</taxon>
        <taxon>Neoptera</taxon>
        <taxon>Endopterygota</taxon>
        <taxon>Hymenoptera</taxon>
        <taxon>Apocrita</taxon>
        <taxon>Ichneumonoidea</taxon>
        <taxon>Braconidae</taxon>
        <taxon>Microgastrinae</taxon>
        <taxon>Cotesia</taxon>
    </lineage>
</organism>
<name>A0AAV7HGF5_COTGL</name>
<sequence>MFAAALVPADNALNIWRFISLGASGLGTVGLAPGSGAGGQRVPGGENVPHGDQTGDVFGGGGGRQVRRGHRRRAYLERLPRVISGESRGPGVPRGPRGWRGHQRHRGGGAAGREPQLQRAGELGVMMSRWHATRKQARRRGRIHHPGSRQGRVRSSDTGPRLFLRPTRDRLPTEATPDTDPGAPPPQPYGSTSSGSVSRGCLGCHGDRGWGRVQGAPRCSSHWLTVLGPPFPFTCAEHYPCSCLQSTHLL</sequence>
<dbReference type="Proteomes" id="UP000826195">
    <property type="component" value="Unassembled WGS sequence"/>
</dbReference>
<protein>
    <submittedName>
        <fullName evidence="2">Uncharacterized protein</fullName>
    </submittedName>
</protein>
<reference evidence="2 3" key="1">
    <citation type="journal article" date="2021" name="J. Hered.">
        <title>A chromosome-level genome assembly of the parasitoid wasp, Cotesia glomerata (Hymenoptera: Braconidae).</title>
        <authorList>
            <person name="Pinto B.J."/>
            <person name="Weis J.J."/>
            <person name="Gamble T."/>
            <person name="Ode P.J."/>
            <person name="Paul R."/>
            <person name="Zaspel J.M."/>
        </authorList>
    </citation>
    <scope>NUCLEOTIDE SEQUENCE [LARGE SCALE GENOMIC DNA]</scope>
    <source>
        <strain evidence="2">CgM1</strain>
    </source>
</reference>
<proteinExistence type="predicted"/>
<accession>A0AAV7HGF5</accession>
<dbReference type="EMBL" id="JAHXZJ010002609">
    <property type="protein sequence ID" value="KAH0539206.1"/>
    <property type="molecule type" value="Genomic_DNA"/>
</dbReference>
<evidence type="ECO:0000313" key="2">
    <source>
        <dbReference type="EMBL" id="KAH0539206.1"/>
    </source>
</evidence>
<feature type="region of interest" description="Disordered" evidence="1">
    <location>
        <begin position="84"/>
        <end position="198"/>
    </location>
</feature>
<evidence type="ECO:0000256" key="1">
    <source>
        <dbReference type="SAM" id="MobiDB-lite"/>
    </source>
</evidence>
<gene>
    <name evidence="2" type="ORF">KQX54_002054</name>
</gene>
<comment type="caution">
    <text evidence="2">The sequence shown here is derived from an EMBL/GenBank/DDBJ whole genome shotgun (WGS) entry which is preliminary data.</text>
</comment>
<evidence type="ECO:0000313" key="3">
    <source>
        <dbReference type="Proteomes" id="UP000826195"/>
    </source>
</evidence>
<feature type="compositionally biased region" description="Basic residues" evidence="1">
    <location>
        <begin position="97"/>
        <end position="107"/>
    </location>
</feature>
<dbReference type="AlphaFoldDB" id="A0AAV7HGF5"/>